<accession>A0ABU4ARB3</accession>
<name>A0ABU4ARB3_9HYPH</name>
<reference evidence="2 3" key="1">
    <citation type="submission" date="2023-10" db="EMBL/GenBank/DDBJ databases">
        <authorList>
            <person name="Venkata Ramana C."/>
            <person name="Sasikala C."/>
            <person name="Dhurka M."/>
        </authorList>
    </citation>
    <scope>NUCLEOTIDE SEQUENCE [LARGE SCALE GENOMIC DNA]</scope>
    <source>
        <strain evidence="2 3">KCTC 32151</strain>
    </source>
</reference>
<gene>
    <name evidence="2" type="ORF">R2G56_21090</name>
</gene>
<evidence type="ECO:0000313" key="3">
    <source>
        <dbReference type="Proteomes" id="UP001185659"/>
    </source>
</evidence>
<evidence type="ECO:0000256" key="1">
    <source>
        <dbReference type="SAM" id="Phobius"/>
    </source>
</evidence>
<organism evidence="2 3">
    <name type="scientific">Nitratireductor aquimarinus</name>
    <dbReference type="NCBI Taxonomy" id="889300"/>
    <lineage>
        <taxon>Bacteria</taxon>
        <taxon>Pseudomonadati</taxon>
        <taxon>Pseudomonadota</taxon>
        <taxon>Alphaproteobacteria</taxon>
        <taxon>Hyphomicrobiales</taxon>
        <taxon>Phyllobacteriaceae</taxon>
        <taxon>Nitratireductor</taxon>
    </lineage>
</organism>
<sequence length="68" mass="7024">MIYNIFITILVIAGVASMLFFCFLIGGMVLSGLGSPAGKLEKPIHIVKATATGVGVMLAIGLVTGSLW</sequence>
<keyword evidence="1" id="KW-0812">Transmembrane</keyword>
<comment type="caution">
    <text evidence="2">The sequence shown here is derived from an EMBL/GenBank/DDBJ whole genome shotgun (WGS) entry which is preliminary data.</text>
</comment>
<feature type="transmembrane region" description="Helical" evidence="1">
    <location>
        <begin position="6"/>
        <end position="34"/>
    </location>
</feature>
<protein>
    <submittedName>
        <fullName evidence="2">Uncharacterized protein</fullName>
    </submittedName>
</protein>
<evidence type="ECO:0000313" key="2">
    <source>
        <dbReference type="EMBL" id="MDV6228791.1"/>
    </source>
</evidence>
<keyword evidence="1" id="KW-1133">Transmembrane helix</keyword>
<proteinExistence type="predicted"/>
<dbReference type="RefSeq" id="WP_317562517.1">
    <property type="nucleotide sequence ID" value="NZ_JAWLIP010000013.1"/>
</dbReference>
<dbReference type="EMBL" id="JAWLIP010000013">
    <property type="protein sequence ID" value="MDV6228791.1"/>
    <property type="molecule type" value="Genomic_DNA"/>
</dbReference>
<feature type="transmembrane region" description="Helical" evidence="1">
    <location>
        <begin position="46"/>
        <end position="67"/>
    </location>
</feature>
<dbReference type="Proteomes" id="UP001185659">
    <property type="component" value="Unassembled WGS sequence"/>
</dbReference>
<keyword evidence="1" id="KW-0472">Membrane</keyword>
<keyword evidence="3" id="KW-1185">Reference proteome</keyword>